<evidence type="ECO:0000256" key="1">
    <source>
        <dbReference type="ARBA" id="ARBA00004613"/>
    </source>
</evidence>
<dbReference type="STRING" id="1075417.SAMN05421823_10973"/>
<evidence type="ECO:0000313" key="4">
    <source>
        <dbReference type="EMBL" id="SDL93437.1"/>
    </source>
</evidence>
<keyword evidence="3" id="KW-0732">Signal</keyword>
<dbReference type="Proteomes" id="UP000198510">
    <property type="component" value="Unassembled WGS sequence"/>
</dbReference>
<sequence>MKTYGMLLFIFVMTGLISCSTSSETRQTPPETADATAPLPAAAPRLEEVFADSVYQFTGVAVSPEGRLFTNYPYWLDTHAYSVVEIIEGKAVPYPDTAWNNFRTGEDGQHQFVCVQAVVADDQGSLWIVDAAGIGLGAVYQQSNKVVKVDLASNQVERIYRFPDSVAGKDSYLNDIRVDHEHGFAYLTSSSNGGIVVLDLNTGASRFVLHDSPSVVSDPAYHIRFEGKAFTKADGSPVQINSDGIALTPDRDWLYYKPLTDDKLYRIRTHLLRDFSLPQATLVDSVQDLGHFTTTDGMAFDRQGNLYVGDLEQSSLVKITPDLGMQTLVRDTTRLVWPDSYSISTDGYLYVSTTQIQRMPWFNGNVNRTRYPYQIFRIKL</sequence>
<dbReference type="InterPro" id="IPR011042">
    <property type="entry name" value="6-blade_b-propeller_TolB-like"/>
</dbReference>
<gene>
    <name evidence="4" type="ORF">SAMN05421823_10973</name>
</gene>
<dbReference type="Gene3D" id="2.120.10.30">
    <property type="entry name" value="TolB, C-terminal domain"/>
    <property type="match status" value="1"/>
</dbReference>
<evidence type="ECO:0000256" key="2">
    <source>
        <dbReference type="ARBA" id="ARBA00022525"/>
    </source>
</evidence>
<dbReference type="InterPro" id="IPR017996">
    <property type="entry name" value="MRJP/yellow-related"/>
</dbReference>
<dbReference type="EMBL" id="FNFO01000009">
    <property type="protein sequence ID" value="SDL93437.1"/>
    <property type="molecule type" value="Genomic_DNA"/>
</dbReference>
<dbReference type="OrthoDB" id="9797664at2"/>
<dbReference type="SUPFAM" id="SSF63829">
    <property type="entry name" value="Calcium-dependent phosphotriesterase"/>
    <property type="match status" value="1"/>
</dbReference>
<feature type="chain" id="PRO_5011461403" evidence="3">
    <location>
        <begin position="24"/>
        <end position="380"/>
    </location>
</feature>
<reference evidence="4 5" key="1">
    <citation type="submission" date="2016-10" db="EMBL/GenBank/DDBJ databases">
        <authorList>
            <person name="de Groot N.N."/>
        </authorList>
    </citation>
    <scope>NUCLEOTIDE SEQUENCE [LARGE SCALE GENOMIC DNA]</scope>
    <source>
        <strain evidence="4 5">DSM 25186</strain>
    </source>
</reference>
<dbReference type="PANTHER" id="PTHR10009:SF18">
    <property type="entry name" value="PROTEIN YELLOW-LIKE PROTEIN"/>
    <property type="match status" value="1"/>
</dbReference>
<dbReference type="PROSITE" id="PS51257">
    <property type="entry name" value="PROKAR_LIPOPROTEIN"/>
    <property type="match status" value="1"/>
</dbReference>
<evidence type="ECO:0000256" key="3">
    <source>
        <dbReference type="SAM" id="SignalP"/>
    </source>
</evidence>
<keyword evidence="5" id="KW-1185">Reference proteome</keyword>
<organism evidence="4 5">
    <name type="scientific">Catalinimonas alkaloidigena</name>
    <dbReference type="NCBI Taxonomy" id="1075417"/>
    <lineage>
        <taxon>Bacteria</taxon>
        <taxon>Pseudomonadati</taxon>
        <taxon>Bacteroidota</taxon>
        <taxon>Cytophagia</taxon>
        <taxon>Cytophagales</taxon>
        <taxon>Catalimonadaceae</taxon>
        <taxon>Catalinimonas</taxon>
    </lineage>
</organism>
<dbReference type="AlphaFoldDB" id="A0A1G9P5D3"/>
<dbReference type="PANTHER" id="PTHR10009">
    <property type="entry name" value="PROTEIN YELLOW-RELATED"/>
    <property type="match status" value="1"/>
</dbReference>
<comment type="subcellular location">
    <subcellularLocation>
        <location evidence="1">Secreted</location>
    </subcellularLocation>
</comment>
<proteinExistence type="predicted"/>
<dbReference type="GO" id="GO:0005576">
    <property type="term" value="C:extracellular region"/>
    <property type="evidence" value="ECO:0007669"/>
    <property type="project" value="UniProtKB-SubCell"/>
</dbReference>
<protein>
    <submittedName>
        <fullName evidence="4">Sugar lactone lactonase YvrE</fullName>
    </submittedName>
</protein>
<feature type="signal peptide" evidence="3">
    <location>
        <begin position="1"/>
        <end position="23"/>
    </location>
</feature>
<name>A0A1G9P5D3_9BACT</name>
<dbReference type="Pfam" id="PF03022">
    <property type="entry name" value="MRJP"/>
    <property type="match status" value="1"/>
</dbReference>
<evidence type="ECO:0000313" key="5">
    <source>
        <dbReference type="Proteomes" id="UP000198510"/>
    </source>
</evidence>
<dbReference type="RefSeq" id="WP_089685546.1">
    <property type="nucleotide sequence ID" value="NZ_FNFO01000009.1"/>
</dbReference>
<accession>A0A1G9P5D3</accession>
<keyword evidence="2" id="KW-0964">Secreted</keyword>